<feature type="region of interest" description="Disordered" evidence="1">
    <location>
        <begin position="211"/>
        <end position="237"/>
    </location>
</feature>
<feature type="region of interest" description="Disordered" evidence="1">
    <location>
        <begin position="83"/>
        <end position="108"/>
    </location>
</feature>
<protein>
    <submittedName>
        <fullName evidence="2">Uncharacterized protein</fullName>
    </submittedName>
</protein>
<evidence type="ECO:0000256" key="1">
    <source>
        <dbReference type="SAM" id="MobiDB-lite"/>
    </source>
</evidence>
<keyword evidence="3" id="KW-1185">Reference proteome</keyword>
<comment type="caution">
    <text evidence="2">The sequence shown here is derived from an EMBL/GenBank/DDBJ whole genome shotgun (WGS) entry which is preliminary data.</text>
</comment>
<feature type="compositionally biased region" description="Polar residues" evidence="1">
    <location>
        <begin position="85"/>
        <end position="95"/>
    </location>
</feature>
<organism evidence="2 3">
    <name type="scientific">Roridomyces roridus</name>
    <dbReference type="NCBI Taxonomy" id="1738132"/>
    <lineage>
        <taxon>Eukaryota</taxon>
        <taxon>Fungi</taxon>
        <taxon>Dikarya</taxon>
        <taxon>Basidiomycota</taxon>
        <taxon>Agaricomycotina</taxon>
        <taxon>Agaricomycetes</taxon>
        <taxon>Agaricomycetidae</taxon>
        <taxon>Agaricales</taxon>
        <taxon>Marasmiineae</taxon>
        <taxon>Mycenaceae</taxon>
        <taxon>Roridomyces</taxon>
    </lineage>
</organism>
<dbReference type="AlphaFoldDB" id="A0AAD7F7N1"/>
<evidence type="ECO:0000313" key="3">
    <source>
        <dbReference type="Proteomes" id="UP001221142"/>
    </source>
</evidence>
<gene>
    <name evidence="2" type="ORF">FB45DRAFT_1048704</name>
</gene>
<dbReference type="EMBL" id="JARKIF010000349">
    <property type="protein sequence ID" value="KAJ7601636.1"/>
    <property type="molecule type" value="Genomic_DNA"/>
</dbReference>
<name>A0AAD7F7N1_9AGAR</name>
<sequence>MPVSTLTPTSPVSTRKTQTHLALPPVGTAKCLLVLNTLSMTSGRSASTPQAKLKKALKQRHNEDALTVELQGYMNQGTELRATRMTRNGMTSSPRNPADDEEAPRVRASDSRYVSSFLPRTTLTISRCIPNSSPTTPHALPVFFTGRHRKVSARSQYTQDAKATVTQPLLQKKRQKALKQLQTRTLWSLTVDCPGDTELVQELRAALAAARRSNSGTDSHDNDEEDSNQTVFRGCGL</sequence>
<proteinExistence type="predicted"/>
<dbReference type="Proteomes" id="UP001221142">
    <property type="component" value="Unassembled WGS sequence"/>
</dbReference>
<reference evidence="2" key="1">
    <citation type="submission" date="2023-03" db="EMBL/GenBank/DDBJ databases">
        <title>Massive genome expansion in bonnet fungi (Mycena s.s.) driven by repeated elements and novel gene families across ecological guilds.</title>
        <authorList>
            <consortium name="Lawrence Berkeley National Laboratory"/>
            <person name="Harder C.B."/>
            <person name="Miyauchi S."/>
            <person name="Viragh M."/>
            <person name="Kuo A."/>
            <person name="Thoen E."/>
            <person name="Andreopoulos B."/>
            <person name="Lu D."/>
            <person name="Skrede I."/>
            <person name="Drula E."/>
            <person name="Henrissat B."/>
            <person name="Morin E."/>
            <person name="Kohler A."/>
            <person name="Barry K."/>
            <person name="LaButti K."/>
            <person name="Morin E."/>
            <person name="Salamov A."/>
            <person name="Lipzen A."/>
            <person name="Mereny Z."/>
            <person name="Hegedus B."/>
            <person name="Baldrian P."/>
            <person name="Stursova M."/>
            <person name="Weitz H."/>
            <person name="Taylor A."/>
            <person name="Grigoriev I.V."/>
            <person name="Nagy L.G."/>
            <person name="Martin F."/>
            <person name="Kauserud H."/>
        </authorList>
    </citation>
    <scope>NUCLEOTIDE SEQUENCE</scope>
    <source>
        <strain evidence="2">9284</strain>
    </source>
</reference>
<evidence type="ECO:0000313" key="2">
    <source>
        <dbReference type="EMBL" id="KAJ7601636.1"/>
    </source>
</evidence>
<accession>A0AAD7F7N1</accession>